<accession>A0A7C9FPJ5</accession>
<evidence type="ECO:0000256" key="3">
    <source>
        <dbReference type="ARBA" id="ARBA00022801"/>
    </source>
</evidence>
<keyword evidence="6" id="KW-0808">Transferase</keyword>
<evidence type="ECO:0000256" key="1">
    <source>
        <dbReference type="ARBA" id="ARBA00008779"/>
    </source>
</evidence>
<keyword evidence="2" id="KW-0479">Metal-binding</keyword>
<dbReference type="SUPFAM" id="SSF53649">
    <property type="entry name" value="Alkaline phosphatase-like"/>
    <property type="match status" value="1"/>
</dbReference>
<dbReference type="PROSITE" id="PS00523">
    <property type="entry name" value="SULFATASE_1"/>
    <property type="match status" value="1"/>
</dbReference>
<dbReference type="PANTHER" id="PTHR42693:SF53">
    <property type="entry name" value="ENDO-4-O-SULFATASE"/>
    <property type="match status" value="1"/>
</dbReference>
<comment type="similarity">
    <text evidence="1">Belongs to the sulfatase family.</text>
</comment>
<gene>
    <name evidence="6" type="ORF">GBK04_16085</name>
</gene>
<dbReference type="CDD" id="cd16143">
    <property type="entry name" value="ARS_like"/>
    <property type="match status" value="1"/>
</dbReference>
<evidence type="ECO:0000256" key="2">
    <source>
        <dbReference type="ARBA" id="ARBA00022723"/>
    </source>
</evidence>
<dbReference type="GO" id="GO:0004065">
    <property type="term" value="F:arylsulfatase activity"/>
    <property type="evidence" value="ECO:0007669"/>
    <property type="project" value="TreeGrafter"/>
</dbReference>
<dbReference type="EMBL" id="WHLY01000002">
    <property type="protein sequence ID" value="MPR34831.1"/>
    <property type="molecule type" value="Genomic_DNA"/>
</dbReference>
<dbReference type="Gene3D" id="3.30.1120.10">
    <property type="match status" value="1"/>
</dbReference>
<dbReference type="InterPro" id="IPR050738">
    <property type="entry name" value="Sulfatase"/>
</dbReference>
<evidence type="ECO:0000313" key="6">
    <source>
        <dbReference type="EMBL" id="MPR34831.1"/>
    </source>
</evidence>
<keyword evidence="3 6" id="KW-0378">Hydrolase</keyword>
<dbReference type="RefSeq" id="WP_152761376.1">
    <property type="nucleotide sequence ID" value="NZ_WHLY01000002.1"/>
</dbReference>
<sequence>MKNIIPILFIGFLTLACSKPQSATDRPPNIVYILADDLGYGDIAAFNPKGKIKTPNIDRLATEGMRFMDAHSPSSVCTPTRYALMTGRYPWRSRLPVGVLRGYSRSLIEQDRLTVPALLKKAGYQTGMVGKWHLGVDWISKPEFAALENQPLYGIKEEMNPDHIDFTKVPQHGPTTLGFDYTFFLPASLDMPPYVYLENDKLTELPTARTEGNSLNSGYTGPFWREGAMAPSFDFFGVLPTFVNKANDFLKKQTTEKPFFLYLALTAPHTPWMPTDDYRDQSAAGEYGDFVQMVDAKVGRVLRTLDSLGMSENTVVFFASDNGPFWRPAFSERFGHKAAGELRGMKGDAYEGGHRIPFIVRWPGRVKANTVSHATTTLANLLATCADILGVPFPDTSVEDSYSILPVLEGKASTVPQQPAVVHSASNGFFAIRQGPWKLIEGLGSGGFTEPKVIQPTPGQPAGQLYNLENDLSETENVYQRYPDKVKELTELLNQIRESKARKTTQP</sequence>
<proteinExistence type="inferred from homology"/>
<dbReference type="InterPro" id="IPR000917">
    <property type="entry name" value="Sulfatase_N"/>
</dbReference>
<dbReference type="PROSITE" id="PS51257">
    <property type="entry name" value="PROKAR_LIPOPROTEIN"/>
    <property type="match status" value="1"/>
</dbReference>
<keyword evidence="4" id="KW-0106">Calcium</keyword>
<dbReference type="GO" id="GO:0016740">
    <property type="term" value="F:transferase activity"/>
    <property type="evidence" value="ECO:0007669"/>
    <property type="project" value="UniProtKB-KW"/>
</dbReference>
<dbReference type="GO" id="GO:0046872">
    <property type="term" value="F:metal ion binding"/>
    <property type="evidence" value="ECO:0007669"/>
    <property type="project" value="UniProtKB-KW"/>
</dbReference>
<dbReference type="Proteomes" id="UP000479293">
    <property type="component" value="Unassembled WGS sequence"/>
</dbReference>
<name>A0A7C9FPJ5_9BACT</name>
<feature type="domain" description="Sulfatase N-terminal" evidence="5">
    <location>
        <begin position="28"/>
        <end position="391"/>
    </location>
</feature>
<evidence type="ECO:0000256" key="4">
    <source>
        <dbReference type="ARBA" id="ARBA00022837"/>
    </source>
</evidence>
<evidence type="ECO:0000313" key="7">
    <source>
        <dbReference type="Proteomes" id="UP000479293"/>
    </source>
</evidence>
<dbReference type="Pfam" id="PF00884">
    <property type="entry name" value="Sulfatase"/>
    <property type="match status" value="1"/>
</dbReference>
<dbReference type="PROSITE" id="PS00149">
    <property type="entry name" value="SULFATASE_2"/>
    <property type="match status" value="1"/>
</dbReference>
<reference evidence="6 7" key="1">
    <citation type="submission" date="2019-10" db="EMBL/GenBank/DDBJ databases">
        <title>Draft Genome Sequence of Cytophagaceae sp. SJW1-29.</title>
        <authorList>
            <person name="Choi A."/>
        </authorList>
    </citation>
    <scope>NUCLEOTIDE SEQUENCE [LARGE SCALE GENOMIC DNA]</scope>
    <source>
        <strain evidence="6 7">SJW1-29</strain>
    </source>
</reference>
<dbReference type="InterPro" id="IPR017850">
    <property type="entry name" value="Alkaline_phosphatase_core_sf"/>
</dbReference>
<keyword evidence="7" id="KW-1185">Reference proteome</keyword>
<dbReference type="Gene3D" id="3.40.720.10">
    <property type="entry name" value="Alkaline Phosphatase, subunit A"/>
    <property type="match status" value="1"/>
</dbReference>
<dbReference type="PANTHER" id="PTHR42693">
    <property type="entry name" value="ARYLSULFATASE FAMILY MEMBER"/>
    <property type="match status" value="1"/>
</dbReference>
<dbReference type="AlphaFoldDB" id="A0A7C9FPJ5"/>
<evidence type="ECO:0000259" key="5">
    <source>
        <dbReference type="Pfam" id="PF00884"/>
    </source>
</evidence>
<comment type="caution">
    <text evidence="6">The sequence shown here is derived from an EMBL/GenBank/DDBJ whole genome shotgun (WGS) entry which is preliminary data.</text>
</comment>
<protein>
    <submittedName>
        <fullName evidence="6">Sulfatase-like hydrolase/transferase</fullName>
    </submittedName>
</protein>
<dbReference type="InterPro" id="IPR024607">
    <property type="entry name" value="Sulfatase_CS"/>
</dbReference>
<organism evidence="6 7">
    <name type="scientific">Salmonirosea aquatica</name>
    <dbReference type="NCBI Taxonomy" id="2654236"/>
    <lineage>
        <taxon>Bacteria</taxon>
        <taxon>Pseudomonadati</taxon>
        <taxon>Bacteroidota</taxon>
        <taxon>Cytophagia</taxon>
        <taxon>Cytophagales</taxon>
        <taxon>Spirosomataceae</taxon>
        <taxon>Salmonirosea</taxon>
    </lineage>
</organism>